<organism evidence="1 2">
    <name type="scientific">Buttiauxella brennerae ATCC 51605</name>
    <dbReference type="NCBI Taxonomy" id="1354251"/>
    <lineage>
        <taxon>Bacteria</taxon>
        <taxon>Pseudomonadati</taxon>
        <taxon>Pseudomonadota</taxon>
        <taxon>Gammaproteobacteria</taxon>
        <taxon>Enterobacterales</taxon>
        <taxon>Enterobacteriaceae</taxon>
        <taxon>Buttiauxella</taxon>
    </lineage>
</organism>
<dbReference type="OrthoDB" id="8890083at2"/>
<dbReference type="Proteomes" id="UP000078410">
    <property type="component" value="Unassembled WGS sequence"/>
</dbReference>
<keyword evidence="2" id="KW-1185">Reference proteome</keyword>
<reference evidence="1 2" key="1">
    <citation type="submission" date="2016-04" db="EMBL/GenBank/DDBJ databases">
        <title>ATOL: Assembling a taxonomically balanced genome-scale reconstruction of the evolutionary history of the Enterobacteriaceae.</title>
        <authorList>
            <person name="Plunkett G.III."/>
            <person name="Neeno-Eckwall E.C."/>
            <person name="Glasner J.D."/>
            <person name="Perna N.T."/>
        </authorList>
    </citation>
    <scope>NUCLEOTIDE SEQUENCE [LARGE SCALE GENOMIC DNA]</scope>
    <source>
        <strain evidence="1 2">ATCC 51605</strain>
    </source>
</reference>
<gene>
    <name evidence="1" type="ORF">M975_1053</name>
</gene>
<dbReference type="RefSeq" id="WP_064557828.1">
    <property type="nucleotide sequence ID" value="NZ_LXER01000011.1"/>
</dbReference>
<sequence>MKITIKGAFVILAIQLTGCDGSEKPITESQIGSVRIVVKLPGEIEVLPVGVMYRSVLCPKLTFNGKGEKTKVPGFHYITSFFRKSDNGTYSLPINMDGGGQCQWKLSNATIEIKYKIGSFNNGIERSIGSGIIIVFDDNLPQRYDGQISEIPPSSIIKKDYYPWINEKFLNGHFKQIWLYSNNLFSTYKYSGSKDIIFEPISHTDLVTYSVGPKVKVEGGDNYTVFKYSDGTVNLKGKDFPDFEKLQSLSKNNN</sequence>
<dbReference type="EMBL" id="LXER01000011">
    <property type="protein sequence ID" value="OAT32617.1"/>
    <property type="molecule type" value="Genomic_DNA"/>
</dbReference>
<dbReference type="AlphaFoldDB" id="A0A1B7IS06"/>
<dbReference type="PATRIC" id="fig|1354251.4.peg.1078"/>
<evidence type="ECO:0000313" key="2">
    <source>
        <dbReference type="Proteomes" id="UP000078410"/>
    </source>
</evidence>
<evidence type="ECO:0000313" key="1">
    <source>
        <dbReference type="EMBL" id="OAT32617.1"/>
    </source>
</evidence>
<comment type="caution">
    <text evidence="1">The sequence shown here is derived from an EMBL/GenBank/DDBJ whole genome shotgun (WGS) entry which is preliminary data.</text>
</comment>
<proteinExistence type="predicted"/>
<accession>A0A1B7IS06</accession>
<name>A0A1B7IS06_9ENTR</name>
<protein>
    <submittedName>
        <fullName evidence="1">Uncharacterized protein</fullName>
    </submittedName>
</protein>